<comment type="caution">
    <text evidence="7">The sequence shown here is derived from an EMBL/GenBank/DDBJ whole genome shotgun (WGS) entry which is preliminary data.</text>
</comment>
<reference evidence="7 8" key="1">
    <citation type="submission" date="2017-11" db="EMBL/GenBank/DDBJ databases">
        <authorList>
            <person name="Han C.G."/>
        </authorList>
    </citation>
    <scope>NUCLEOTIDE SEQUENCE [LARGE SCALE GENOMIC DNA]</scope>
    <source>
        <strain evidence="7 8">A2</strain>
    </source>
</reference>
<evidence type="ECO:0000256" key="1">
    <source>
        <dbReference type="ARBA" id="ARBA00004141"/>
    </source>
</evidence>
<evidence type="ECO:0000256" key="3">
    <source>
        <dbReference type="ARBA" id="ARBA00022989"/>
    </source>
</evidence>
<comment type="subcellular location">
    <subcellularLocation>
        <location evidence="1">Membrane</location>
        <topology evidence="1">Multi-pass membrane protein</topology>
    </subcellularLocation>
</comment>
<evidence type="ECO:0000256" key="5">
    <source>
        <dbReference type="SAM" id="Phobius"/>
    </source>
</evidence>
<feature type="transmembrane region" description="Helical" evidence="5">
    <location>
        <begin position="68"/>
        <end position="87"/>
    </location>
</feature>
<feature type="transmembrane region" description="Helical" evidence="5">
    <location>
        <begin position="198"/>
        <end position="221"/>
    </location>
</feature>
<dbReference type="PANTHER" id="PTHR43310">
    <property type="entry name" value="SULFATE TRANSPORTER YBAR-RELATED"/>
    <property type="match status" value="1"/>
</dbReference>
<feature type="domain" description="SLC26A/SulP transporter" evidence="6">
    <location>
        <begin position="124"/>
        <end position="224"/>
    </location>
</feature>
<feature type="non-terminal residue" evidence="7">
    <location>
        <position position="227"/>
    </location>
</feature>
<dbReference type="EMBL" id="PIET01001826">
    <property type="protein sequence ID" value="PLM47694.1"/>
    <property type="molecule type" value="Genomic_DNA"/>
</dbReference>
<feature type="transmembrane region" description="Helical" evidence="5">
    <location>
        <begin position="44"/>
        <end position="62"/>
    </location>
</feature>
<sequence>MLTALALIPEVISFSVIAGVDPKVSLIASVVLCLAMSVLGGRPAMVTAAAGSVALVIGPMVHQYGVGYILPAVVLAGVIQILFGLCGMARLMRFIPQPVMTGFVNALGILIFFAQVPHFWSKQPLIIGLFVLTLLIVLWAPRFIKAIPSPLIAIVLLTLFTVFSGQLLPTVGDEGSMSGGLPGLTSLMVPLDLTTLRIIWPCALSIAFVGLMESLLTAKLVDDLTHT</sequence>
<gene>
    <name evidence="7" type="ORF">CWM85_34755</name>
</gene>
<dbReference type="InterPro" id="IPR011547">
    <property type="entry name" value="SLC26A/SulP_dom"/>
</dbReference>
<evidence type="ECO:0000256" key="4">
    <source>
        <dbReference type="ARBA" id="ARBA00023136"/>
    </source>
</evidence>
<keyword evidence="3 5" id="KW-1133">Transmembrane helix</keyword>
<feature type="domain" description="SLC26A/SulP transporter" evidence="6">
    <location>
        <begin position="3"/>
        <end position="119"/>
    </location>
</feature>
<reference evidence="7 8" key="2">
    <citation type="submission" date="2018-01" db="EMBL/GenBank/DDBJ databases">
        <title>Genomic study of Klebsiella pneumoniae.</title>
        <authorList>
            <person name="Yang Y."/>
            <person name="Bicalho R."/>
        </authorList>
    </citation>
    <scope>NUCLEOTIDE SEQUENCE [LARGE SCALE GENOMIC DNA]</scope>
    <source>
        <strain evidence="7 8">A2</strain>
    </source>
</reference>
<evidence type="ECO:0000259" key="6">
    <source>
        <dbReference type="Pfam" id="PF00916"/>
    </source>
</evidence>
<dbReference type="Pfam" id="PF00916">
    <property type="entry name" value="Sulfate_transp"/>
    <property type="match status" value="2"/>
</dbReference>
<protein>
    <submittedName>
        <fullName evidence="7">SulP family inorganic anion transporter</fullName>
    </submittedName>
</protein>
<name>A0A2J4YA50_9ENTR</name>
<accession>A0A2J4YA50</accession>
<evidence type="ECO:0000313" key="7">
    <source>
        <dbReference type="EMBL" id="PLM47694.1"/>
    </source>
</evidence>
<dbReference type="GO" id="GO:0016020">
    <property type="term" value="C:membrane"/>
    <property type="evidence" value="ECO:0007669"/>
    <property type="project" value="UniProtKB-SubCell"/>
</dbReference>
<dbReference type="PANTHER" id="PTHR43310:SF1">
    <property type="entry name" value="SULFATE TRANSPORTER YBAR-RELATED"/>
    <property type="match status" value="1"/>
</dbReference>
<keyword evidence="4 5" id="KW-0472">Membrane</keyword>
<dbReference type="InterPro" id="IPR052706">
    <property type="entry name" value="Membrane-Transporter-like"/>
</dbReference>
<keyword evidence="2 5" id="KW-0812">Transmembrane</keyword>
<feature type="transmembrane region" description="Helical" evidence="5">
    <location>
        <begin position="126"/>
        <end position="144"/>
    </location>
</feature>
<dbReference type="AlphaFoldDB" id="A0A2J4YA50"/>
<dbReference type="Proteomes" id="UP000234661">
    <property type="component" value="Unassembled WGS sequence"/>
</dbReference>
<evidence type="ECO:0000313" key="8">
    <source>
        <dbReference type="Proteomes" id="UP000234661"/>
    </source>
</evidence>
<organism evidence="7 8">
    <name type="scientific">Klebsiella michiganensis</name>
    <dbReference type="NCBI Taxonomy" id="1134687"/>
    <lineage>
        <taxon>Bacteria</taxon>
        <taxon>Pseudomonadati</taxon>
        <taxon>Pseudomonadota</taxon>
        <taxon>Gammaproteobacteria</taxon>
        <taxon>Enterobacterales</taxon>
        <taxon>Enterobacteriaceae</taxon>
        <taxon>Klebsiella/Raoultella group</taxon>
        <taxon>Klebsiella</taxon>
    </lineage>
</organism>
<feature type="transmembrane region" description="Helical" evidence="5">
    <location>
        <begin position="151"/>
        <end position="168"/>
    </location>
</feature>
<proteinExistence type="predicted"/>
<feature type="transmembrane region" description="Helical" evidence="5">
    <location>
        <begin position="99"/>
        <end position="120"/>
    </location>
</feature>
<evidence type="ECO:0000256" key="2">
    <source>
        <dbReference type="ARBA" id="ARBA00022692"/>
    </source>
</evidence>